<dbReference type="InterPro" id="IPR001881">
    <property type="entry name" value="EGF-like_Ca-bd_dom"/>
</dbReference>
<dbReference type="InterPro" id="IPR018097">
    <property type="entry name" value="EGF_Ca-bd_CS"/>
</dbReference>
<dbReference type="InterPro" id="IPR000742">
    <property type="entry name" value="EGF"/>
</dbReference>
<comment type="caution">
    <text evidence="8">The sequence shown here is derived from an EMBL/GenBank/DDBJ whole genome shotgun (WGS) entry which is preliminary data.</text>
</comment>
<evidence type="ECO:0000259" key="7">
    <source>
        <dbReference type="PROSITE" id="PS50026"/>
    </source>
</evidence>
<keyword evidence="9" id="KW-1185">Reference proteome</keyword>
<keyword evidence="4 6" id="KW-1015">Disulfide bond</keyword>
<evidence type="ECO:0000256" key="4">
    <source>
        <dbReference type="ARBA" id="ARBA00023157"/>
    </source>
</evidence>
<dbReference type="PANTHER" id="PTHR24039">
    <property type="entry name" value="FIBRILLIN-RELATED"/>
    <property type="match status" value="1"/>
</dbReference>
<feature type="disulfide bond" evidence="6">
    <location>
        <begin position="66"/>
        <end position="76"/>
    </location>
</feature>
<dbReference type="Proteomes" id="UP000613740">
    <property type="component" value="Unassembled WGS sequence"/>
</dbReference>
<feature type="domain" description="EGF-like" evidence="7">
    <location>
        <begin position="102"/>
        <end position="145"/>
    </location>
</feature>
<feature type="domain" description="EGF-like" evidence="7">
    <location>
        <begin position="376"/>
        <end position="415"/>
    </location>
</feature>
<proteinExistence type="predicted"/>
<name>A0A835TMT8_9CHLO</name>
<evidence type="ECO:0000256" key="1">
    <source>
        <dbReference type="ARBA" id="ARBA00022536"/>
    </source>
</evidence>
<dbReference type="SMART" id="SM00179">
    <property type="entry name" value="EGF_CA"/>
    <property type="match status" value="8"/>
</dbReference>
<dbReference type="Gene3D" id="2.10.25.10">
    <property type="entry name" value="Laminin"/>
    <property type="match status" value="8"/>
</dbReference>
<dbReference type="PROSITE" id="PS01186">
    <property type="entry name" value="EGF_2"/>
    <property type="match status" value="3"/>
</dbReference>
<evidence type="ECO:0000313" key="8">
    <source>
        <dbReference type="EMBL" id="KAG2440600.1"/>
    </source>
</evidence>
<dbReference type="PANTHER" id="PTHR24039:SF58">
    <property type="entry name" value="EGF-LIKE DOMAIN-CONTAINING PROTEIN"/>
    <property type="match status" value="1"/>
</dbReference>
<dbReference type="Pfam" id="PF07645">
    <property type="entry name" value="EGF_CA"/>
    <property type="match status" value="6"/>
</dbReference>
<sequence>MAPAVPADAPTAAAVARRFRCRCRRHSSTTTTITSWAAAVAVLCLAVAVSVAPRGAEAIDVSFNPCILSPCGIHTCKFLGSNSYNCTCLPGYTNLSPTQCVDIDECAGRTRICGPGGDTCTNLNGTYSCTCKPGYKYNTATKYCDDINECNASPGICGDALKHNCTNTPGGYACSCKKGYADTVTNVLTGAHTCKDINECALGACASNGTYTCSNTEGAHRAVCTCALGACASNGTYTCSNTEGAHYCNCKTGYQSGPPITNASLLLNDCLDVNECSLSPYTCRYPDGRPETKCINYSGSFTCNCTAGYKTVDEGSAVSKVCKDIDECSEWEDKVCLTGTPHWPIPKCNNTIGSYKCNCVKGYTEALVNGYKTCVDVDECALGACGNGSASCTNKPGSYECKCKAGYTFDGITCKDKNECMEKPGRCGTGGVCVNKNGTYSCACNATYVSVSTGRNGPTCTKDICGILKPCGLGKCKNVPYDKNTCKCKTYPPGYDGVKQDTEKYTAADKVQWCVDNTCATFGTNTTTHPCKWGKCFNVRSPLGYDTYDCECKESQNLVRKVVGVKPYCEQINIIGSGVGGGGVIVG</sequence>
<dbReference type="SUPFAM" id="SSF57184">
    <property type="entry name" value="Growth factor receptor domain"/>
    <property type="match status" value="1"/>
</dbReference>
<dbReference type="CDD" id="cd00054">
    <property type="entry name" value="EGF_CA"/>
    <property type="match status" value="2"/>
</dbReference>
<feature type="domain" description="EGF-like" evidence="7">
    <location>
        <begin position="416"/>
        <end position="461"/>
    </location>
</feature>
<dbReference type="PROSITE" id="PS50026">
    <property type="entry name" value="EGF_3"/>
    <property type="match status" value="4"/>
</dbReference>
<evidence type="ECO:0000256" key="3">
    <source>
        <dbReference type="ARBA" id="ARBA00022737"/>
    </source>
</evidence>
<evidence type="ECO:0000256" key="2">
    <source>
        <dbReference type="ARBA" id="ARBA00022729"/>
    </source>
</evidence>
<dbReference type="InterPro" id="IPR009030">
    <property type="entry name" value="Growth_fac_rcpt_cys_sf"/>
</dbReference>
<gene>
    <name evidence="8" type="ORF">HYH02_010179</name>
</gene>
<keyword evidence="1 6" id="KW-0245">EGF-like domain</keyword>
<evidence type="ECO:0000313" key="9">
    <source>
        <dbReference type="Proteomes" id="UP000613740"/>
    </source>
</evidence>
<dbReference type="InterPro" id="IPR049883">
    <property type="entry name" value="NOTCH1_EGF-like"/>
</dbReference>
<dbReference type="InterPro" id="IPR000152">
    <property type="entry name" value="EGF-type_Asp/Asn_hydroxyl_site"/>
</dbReference>
<keyword evidence="5" id="KW-0325">Glycoprotein</keyword>
<feature type="domain" description="EGF-like" evidence="7">
    <location>
        <begin position="62"/>
        <end position="101"/>
    </location>
</feature>
<dbReference type="SMART" id="SM00181">
    <property type="entry name" value="EGF"/>
    <property type="match status" value="10"/>
</dbReference>
<protein>
    <recommendedName>
        <fullName evidence="7">EGF-like domain-containing protein</fullName>
    </recommendedName>
</protein>
<comment type="caution">
    <text evidence="6">Lacks conserved residue(s) required for the propagation of feature annotation.</text>
</comment>
<keyword evidence="3" id="KW-0677">Repeat</keyword>
<dbReference type="FunFam" id="2.10.25.10:FF:000005">
    <property type="entry name" value="Fibrillin 2"/>
    <property type="match status" value="1"/>
</dbReference>
<dbReference type="OrthoDB" id="4062651at2759"/>
<evidence type="ECO:0000256" key="5">
    <source>
        <dbReference type="ARBA" id="ARBA00023180"/>
    </source>
</evidence>
<dbReference type="SUPFAM" id="SSF57196">
    <property type="entry name" value="EGF/Laminin"/>
    <property type="match status" value="4"/>
</dbReference>
<dbReference type="PROSITE" id="PS00010">
    <property type="entry name" value="ASX_HYDROXYL"/>
    <property type="match status" value="4"/>
</dbReference>
<organism evidence="8 9">
    <name type="scientific">Chlamydomonas schloesseri</name>
    <dbReference type="NCBI Taxonomy" id="2026947"/>
    <lineage>
        <taxon>Eukaryota</taxon>
        <taxon>Viridiplantae</taxon>
        <taxon>Chlorophyta</taxon>
        <taxon>core chlorophytes</taxon>
        <taxon>Chlorophyceae</taxon>
        <taxon>CS clade</taxon>
        <taxon>Chlamydomonadales</taxon>
        <taxon>Chlamydomonadaceae</taxon>
        <taxon>Chlamydomonas</taxon>
    </lineage>
</organism>
<dbReference type="GO" id="GO:0005509">
    <property type="term" value="F:calcium ion binding"/>
    <property type="evidence" value="ECO:0007669"/>
    <property type="project" value="InterPro"/>
</dbReference>
<dbReference type="PROSITE" id="PS01187">
    <property type="entry name" value="EGF_CA"/>
    <property type="match status" value="2"/>
</dbReference>
<dbReference type="EMBL" id="JAEHOD010000037">
    <property type="protein sequence ID" value="KAG2440600.1"/>
    <property type="molecule type" value="Genomic_DNA"/>
</dbReference>
<evidence type="ECO:0000256" key="6">
    <source>
        <dbReference type="PROSITE-ProRule" id="PRU00076"/>
    </source>
</evidence>
<dbReference type="FunFam" id="2.10.25.10:FF:000038">
    <property type="entry name" value="Fibrillin 2"/>
    <property type="match status" value="1"/>
</dbReference>
<accession>A0A835TMT8</accession>
<reference evidence="8" key="1">
    <citation type="journal article" date="2020" name="bioRxiv">
        <title>Comparative genomics of Chlamydomonas.</title>
        <authorList>
            <person name="Craig R.J."/>
            <person name="Hasan A.R."/>
            <person name="Ness R.W."/>
            <person name="Keightley P.D."/>
        </authorList>
    </citation>
    <scope>NUCLEOTIDE SEQUENCE</scope>
    <source>
        <strain evidence="8">CCAP 11/173</strain>
    </source>
</reference>
<dbReference type="AlphaFoldDB" id="A0A835TMT8"/>
<keyword evidence="2" id="KW-0732">Signal</keyword>